<protein>
    <recommendedName>
        <fullName evidence="2">Inducible T-cell costimulator</fullName>
    </recommendedName>
</protein>
<evidence type="ECO:0000256" key="4">
    <source>
        <dbReference type="ARBA" id="ARBA00022692"/>
    </source>
</evidence>
<dbReference type="InterPro" id="IPR013783">
    <property type="entry name" value="Ig-like_fold"/>
</dbReference>
<evidence type="ECO:0000256" key="10">
    <source>
        <dbReference type="ARBA" id="ARBA00023319"/>
    </source>
</evidence>
<keyword evidence="3" id="KW-1003">Cell membrane</keyword>
<gene>
    <name evidence="15" type="ORF">mPipKuh1_006486</name>
</gene>
<dbReference type="AlphaFoldDB" id="A0A7J7XUL4"/>
<comment type="subcellular location">
    <subcellularLocation>
        <location evidence="1">Cell membrane</location>
        <topology evidence="1">Single-pass type I membrane protein</topology>
    </subcellularLocation>
</comment>
<feature type="chain" id="PRO_5029692416" description="Inducible T-cell costimulator" evidence="13">
    <location>
        <begin position="20"/>
        <end position="204"/>
    </location>
</feature>
<dbReference type="Gene3D" id="2.60.40.10">
    <property type="entry name" value="Immunoglobulins"/>
    <property type="match status" value="1"/>
</dbReference>
<sequence>MKLDLWYFFLFYFQVEVLTEKIDFAQSKIFTFHNGGVQMLCKCSENVQQFRMELMKGTQIICDFSKTKNGNIISKQSLESCQPSNNSVSYFLNNLDSSHDSYYSCKLSIFDPPPFREKIRSEYLHIYESQFCCQLKFWLPIGCAAFGVVFIFGCTFFCWLKNKKHQASVHDANSEYMFMAAVNTAKKPGIKDVAHNLGLSSTQA</sequence>
<dbReference type="Pfam" id="PF15910">
    <property type="entry name" value="V-set_2"/>
    <property type="match status" value="1"/>
</dbReference>
<keyword evidence="10" id="KW-0393">Immunoglobulin domain</keyword>
<evidence type="ECO:0000256" key="12">
    <source>
        <dbReference type="SAM" id="Phobius"/>
    </source>
</evidence>
<feature type="signal peptide" evidence="13">
    <location>
        <begin position="1"/>
        <end position="19"/>
    </location>
</feature>
<feature type="domain" description="Immunoglobulin V-set" evidence="14">
    <location>
        <begin position="23"/>
        <end position="130"/>
    </location>
</feature>
<proteinExistence type="predicted"/>
<evidence type="ECO:0000256" key="8">
    <source>
        <dbReference type="ARBA" id="ARBA00023157"/>
    </source>
</evidence>
<evidence type="ECO:0000313" key="16">
    <source>
        <dbReference type="Proteomes" id="UP000558488"/>
    </source>
</evidence>
<dbReference type="GO" id="GO:0002517">
    <property type="term" value="P:T cell tolerance induction"/>
    <property type="evidence" value="ECO:0007669"/>
    <property type="project" value="TreeGrafter"/>
</dbReference>
<reference evidence="15 16" key="1">
    <citation type="journal article" date="2020" name="Nature">
        <title>Six reference-quality genomes reveal evolution of bat adaptations.</title>
        <authorList>
            <person name="Jebb D."/>
            <person name="Huang Z."/>
            <person name="Pippel M."/>
            <person name="Hughes G.M."/>
            <person name="Lavrichenko K."/>
            <person name="Devanna P."/>
            <person name="Winkler S."/>
            <person name="Jermiin L.S."/>
            <person name="Skirmuntt E.C."/>
            <person name="Katzourakis A."/>
            <person name="Burkitt-Gray L."/>
            <person name="Ray D.A."/>
            <person name="Sullivan K.A.M."/>
            <person name="Roscito J.G."/>
            <person name="Kirilenko B.M."/>
            <person name="Davalos L.M."/>
            <person name="Corthals A.P."/>
            <person name="Power M.L."/>
            <person name="Jones G."/>
            <person name="Ransome R.D."/>
            <person name="Dechmann D.K.N."/>
            <person name="Locatelli A.G."/>
            <person name="Puechmaille S.J."/>
            <person name="Fedrigo O."/>
            <person name="Jarvis E.D."/>
            <person name="Hiller M."/>
            <person name="Vernes S.C."/>
            <person name="Myers E.W."/>
            <person name="Teeling E.C."/>
        </authorList>
    </citation>
    <scope>NUCLEOTIDE SEQUENCE [LARGE SCALE GENOMIC DNA]</scope>
    <source>
        <strain evidence="15">MPipKuh1</strain>
        <tissue evidence="15">Flight muscle</tissue>
    </source>
</reference>
<evidence type="ECO:0000256" key="3">
    <source>
        <dbReference type="ARBA" id="ARBA00022475"/>
    </source>
</evidence>
<evidence type="ECO:0000256" key="2">
    <source>
        <dbReference type="ARBA" id="ARBA00019739"/>
    </source>
</evidence>
<evidence type="ECO:0000256" key="6">
    <source>
        <dbReference type="ARBA" id="ARBA00022989"/>
    </source>
</evidence>
<evidence type="ECO:0000313" key="15">
    <source>
        <dbReference type="EMBL" id="KAF6353355.1"/>
    </source>
</evidence>
<keyword evidence="6 12" id="KW-1133">Transmembrane helix</keyword>
<dbReference type="InterPro" id="IPR013106">
    <property type="entry name" value="Ig_V-set"/>
</dbReference>
<evidence type="ECO:0000256" key="11">
    <source>
        <dbReference type="ARBA" id="ARBA00049688"/>
    </source>
</evidence>
<keyword evidence="4 12" id="KW-0812">Transmembrane</keyword>
<organism evidence="15 16">
    <name type="scientific">Pipistrellus kuhlii</name>
    <name type="common">Kuhl's pipistrelle</name>
    <dbReference type="NCBI Taxonomy" id="59472"/>
    <lineage>
        <taxon>Eukaryota</taxon>
        <taxon>Metazoa</taxon>
        <taxon>Chordata</taxon>
        <taxon>Craniata</taxon>
        <taxon>Vertebrata</taxon>
        <taxon>Euteleostomi</taxon>
        <taxon>Mammalia</taxon>
        <taxon>Eutheria</taxon>
        <taxon>Laurasiatheria</taxon>
        <taxon>Chiroptera</taxon>
        <taxon>Yangochiroptera</taxon>
        <taxon>Vespertilionidae</taxon>
        <taxon>Pipistrellus</taxon>
    </lineage>
</organism>
<dbReference type="GO" id="GO:0005886">
    <property type="term" value="C:plasma membrane"/>
    <property type="evidence" value="ECO:0007669"/>
    <property type="project" value="UniProtKB-SubCell"/>
</dbReference>
<evidence type="ECO:0000256" key="1">
    <source>
        <dbReference type="ARBA" id="ARBA00004251"/>
    </source>
</evidence>
<feature type="transmembrane region" description="Helical" evidence="12">
    <location>
        <begin position="137"/>
        <end position="160"/>
    </location>
</feature>
<dbReference type="OrthoDB" id="9403189at2759"/>
<evidence type="ECO:0000256" key="5">
    <source>
        <dbReference type="ARBA" id="ARBA00022729"/>
    </source>
</evidence>
<keyword evidence="16" id="KW-1185">Reference proteome</keyword>
<evidence type="ECO:0000259" key="14">
    <source>
        <dbReference type="Pfam" id="PF15910"/>
    </source>
</evidence>
<dbReference type="InterPro" id="IPR039943">
    <property type="entry name" value="ICOS"/>
</dbReference>
<dbReference type="EMBL" id="JACAGB010000007">
    <property type="protein sequence ID" value="KAF6353355.1"/>
    <property type="molecule type" value="Genomic_DNA"/>
</dbReference>
<dbReference type="FunFam" id="2.60.40.10:FF:000874">
    <property type="entry name" value="Inducible T-cell costimulator"/>
    <property type="match status" value="1"/>
</dbReference>
<accession>A0A7J7XUL4</accession>
<comment type="caution">
    <text evidence="15">The sequence shown here is derived from an EMBL/GenBank/DDBJ whole genome shotgun (WGS) entry which is preliminary data.</text>
</comment>
<dbReference type="PANTHER" id="PTHR20904:SF0">
    <property type="entry name" value="INDUCIBLE T-CELL COSTIMULATOR"/>
    <property type="match status" value="1"/>
</dbReference>
<dbReference type="GO" id="GO:0031295">
    <property type="term" value="P:T cell costimulation"/>
    <property type="evidence" value="ECO:0007669"/>
    <property type="project" value="InterPro"/>
</dbReference>
<dbReference type="PANTHER" id="PTHR20904">
    <property type="entry name" value="INDUCIBLE T-CELL COSTIMULATOR ICOS"/>
    <property type="match status" value="1"/>
</dbReference>
<evidence type="ECO:0000256" key="9">
    <source>
        <dbReference type="ARBA" id="ARBA00023180"/>
    </source>
</evidence>
<evidence type="ECO:0000256" key="13">
    <source>
        <dbReference type="SAM" id="SignalP"/>
    </source>
</evidence>
<name>A0A7J7XUL4_PIPKU</name>
<dbReference type="Proteomes" id="UP000558488">
    <property type="component" value="Unassembled WGS sequence"/>
</dbReference>
<keyword evidence="5 13" id="KW-0732">Signal</keyword>
<comment type="subunit">
    <text evidence="11">Homodimer; disulfide-linked. Interacts with ICOSLG. Interacts with PIK3R1. Interacts with TBK1; this interaction is critical for the maturation of T follicular regulatory cells.</text>
</comment>
<keyword evidence="7 12" id="KW-0472">Membrane</keyword>
<keyword evidence="8" id="KW-1015">Disulfide bond</keyword>
<dbReference type="GO" id="GO:0098609">
    <property type="term" value="P:cell-cell adhesion"/>
    <property type="evidence" value="ECO:0007669"/>
    <property type="project" value="TreeGrafter"/>
</dbReference>
<keyword evidence="9" id="KW-0325">Glycoprotein</keyword>
<evidence type="ECO:0000256" key="7">
    <source>
        <dbReference type="ARBA" id="ARBA00023136"/>
    </source>
</evidence>